<keyword evidence="3" id="KW-0067">ATP-binding</keyword>
<dbReference type="Proteomes" id="UP000194450">
    <property type="component" value="Unassembled WGS sequence"/>
</dbReference>
<reference evidence="6" key="1">
    <citation type="submission" date="2017-04" db="EMBL/GenBank/DDBJ databases">
        <authorList>
            <person name="Varghese N."/>
            <person name="Submissions S."/>
        </authorList>
    </citation>
    <scope>NUCLEOTIDE SEQUENCE [LARGE SCALE GENOMIC DNA]</scope>
</reference>
<comment type="similarity">
    <text evidence="1">Belongs to the GSP E family.</text>
</comment>
<evidence type="ECO:0000256" key="2">
    <source>
        <dbReference type="ARBA" id="ARBA00022741"/>
    </source>
</evidence>
<sequence>MHFYDIDELNGAQLSEPILDYCLQFVERWHASDAAIIATDSGNLIASKQAWQQHQLELTNLRCLLAKQGIELYAEGVAAATTIRTLLHDADARRLQDTRDDHLNFDRTQAQQALEDIVQEGIQLNASDIHLLFLPSHATLSYRVDGRLLRNLRRSREILTAAIAAALNTHSDDFHQVFDERRLSSASISLSVRSQHGVQQVRLRTQKSPTRDGFAVTMRIQRDQQVAKFETLKFPPDIVAALRLTIERPTGLVLVVGPTGHGKTSTLAALHLSVPPDLKVISLEDPIEIIQPHIEQKPVTADHPEFNFNNMIKVALREDPDVISISEIRDQATAQAAYTAALTGHLVFATMHAYDAFGALQRLQDLGVSLAALAQPDVLRGIVAQRLLQHRCDTCHSAAATDCASCQGTAKQGRRLLVEYLPMSDDLRTGMLTGNMIAAREQLEQQGWQGLRQQLQASVQQAVALA</sequence>
<dbReference type="PANTHER" id="PTHR30258:SF2">
    <property type="entry name" value="COMG OPERON PROTEIN 1"/>
    <property type="match status" value="1"/>
</dbReference>
<gene>
    <name evidence="5" type="ORF">SAMN06297229_0836</name>
</gene>
<evidence type="ECO:0000313" key="6">
    <source>
        <dbReference type="Proteomes" id="UP000194450"/>
    </source>
</evidence>
<dbReference type="GO" id="GO:0005524">
    <property type="term" value="F:ATP binding"/>
    <property type="evidence" value="ECO:0007669"/>
    <property type="project" value="UniProtKB-KW"/>
</dbReference>
<evidence type="ECO:0000256" key="1">
    <source>
        <dbReference type="ARBA" id="ARBA00006611"/>
    </source>
</evidence>
<dbReference type="Pfam" id="PF00437">
    <property type="entry name" value="T2SSE"/>
    <property type="match status" value="1"/>
</dbReference>
<accession>A0A1Y6ES39</accession>
<evidence type="ECO:0000313" key="5">
    <source>
        <dbReference type="EMBL" id="SMQ63312.1"/>
    </source>
</evidence>
<feature type="domain" description="Bacterial type II secretion system protein E" evidence="4">
    <location>
        <begin position="111"/>
        <end position="463"/>
    </location>
</feature>
<dbReference type="GO" id="GO:0016887">
    <property type="term" value="F:ATP hydrolysis activity"/>
    <property type="evidence" value="ECO:0007669"/>
    <property type="project" value="TreeGrafter"/>
</dbReference>
<evidence type="ECO:0000256" key="3">
    <source>
        <dbReference type="ARBA" id="ARBA00022840"/>
    </source>
</evidence>
<dbReference type="EMBL" id="FXWH01000001">
    <property type="protein sequence ID" value="SMQ63312.1"/>
    <property type="molecule type" value="Genomic_DNA"/>
</dbReference>
<name>A0A1Y6ES39_9GAMM</name>
<dbReference type="SUPFAM" id="SSF52540">
    <property type="entry name" value="P-loop containing nucleoside triphosphate hydrolases"/>
    <property type="match status" value="1"/>
</dbReference>
<dbReference type="Gene3D" id="3.40.50.300">
    <property type="entry name" value="P-loop containing nucleotide triphosphate hydrolases"/>
    <property type="match status" value="1"/>
</dbReference>
<dbReference type="GO" id="GO:0005886">
    <property type="term" value="C:plasma membrane"/>
    <property type="evidence" value="ECO:0007669"/>
    <property type="project" value="TreeGrafter"/>
</dbReference>
<dbReference type="PANTHER" id="PTHR30258">
    <property type="entry name" value="TYPE II SECRETION SYSTEM PROTEIN GSPE-RELATED"/>
    <property type="match status" value="1"/>
</dbReference>
<dbReference type="InterPro" id="IPR001482">
    <property type="entry name" value="T2SS/T4SS_dom"/>
</dbReference>
<dbReference type="AlphaFoldDB" id="A0A1Y6ES39"/>
<organism evidence="5 6">
    <name type="scientific">Pseudidiomarina planktonica</name>
    <dbReference type="NCBI Taxonomy" id="1323738"/>
    <lineage>
        <taxon>Bacteria</taxon>
        <taxon>Pseudomonadati</taxon>
        <taxon>Pseudomonadota</taxon>
        <taxon>Gammaproteobacteria</taxon>
        <taxon>Alteromonadales</taxon>
        <taxon>Idiomarinaceae</taxon>
        <taxon>Pseudidiomarina</taxon>
    </lineage>
</organism>
<dbReference type="RefSeq" id="WP_157984135.1">
    <property type="nucleotide sequence ID" value="NZ_FXWH01000001.1"/>
</dbReference>
<keyword evidence="6" id="KW-1185">Reference proteome</keyword>
<proteinExistence type="inferred from homology"/>
<evidence type="ECO:0000259" key="4">
    <source>
        <dbReference type="Pfam" id="PF00437"/>
    </source>
</evidence>
<dbReference type="Gene3D" id="3.30.450.90">
    <property type="match status" value="1"/>
</dbReference>
<dbReference type="InterPro" id="IPR027417">
    <property type="entry name" value="P-loop_NTPase"/>
</dbReference>
<dbReference type="OrthoDB" id="5790493at2"/>
<keyword evidence="2" id="KW-0547">Nucleotide-binding</keyword>
<protein>
    <submittedName>
        <fullName evidence="5">Type II secretory pathway ATPase GspE/PulE or T4P pilus assembly pathway ATPase PilB</fullName>
    </submittedName>
</protein>